<gene>
    <name evidence="1" type="ORF">NM688_g4578</name>
</gene>
<proteinExistence type="predicted"/>
<evidence type="ECO:0000313" key="2">
    <source>
        <dbReference type="Proteomes" id="UP001148662"/>
    </source>
</evidence>
<accession>A0ACC1T296</accession>
<dbReference type="EMBL" id="JANHOG010000770">
    <property type="protein sequence ID" value="KAJ3551658.1"/>
    <property type="molecule type" value="Genomic_DNA"/>
</dbReference>
<dbReference type="Proteomes" id="UP001148662">
    <property type="component" value="Unassembled WGS sequence"/>
</dbReference>
<name>A0ACC1T296_9APHY</name>
<organism evidence="1 2">
    <name type="scientific">Phlebia brevispora</name>
    <dbReference type="NCBI Taxonomy" id="194682"/>
    <lineage>
        <taxon>Eukaryota</taxon>
        <taxon>Fungi</taxon>
        <taxon>Dikarya</taxon>
        <taxon>Basidiomycota</taxon>
        <taxon>Agaricomycotina</taxon>
        <taxon>Agaricomycetes</taxon>
        <taxon>Polyporales</taxon>
        <taxon>Meruliaceae</taxon>
        <taxon>Phlebia</taxon>
    </lineage>
</organism>
<protein>
    <submittedName>
        <fullName evidence="1">Uncharacterized protein</fullName>
    </submittedName>
</protein>
<comment type="caution">
    <text evidence="1">The sequence shown here is derived from an EMBL/GenBank/DDBJ whole genome shotgun (WGS) entry which is preliminary data.</text>
</comment>
<reference evidence="1" key="1">
    <citation type="submission" date="2022-07" db="EMBL/GenBank/DDBJ databases">
        <title>Genome Sequence of Phlebia brevispora.</title>
        <authorList>
            <person name="Buettner E."/>
        </authorList>
    </citation>
    <scope>NUCLEOTIDE SEQUENCE</scope>
    <source>
        <strain evidence="1">MPL23</strain>
    </source>
</reference>
<evidence type="ECO:0000313" key="1">
    <source>
        <dbReference type="EMBL" id="KAJ3551658.1"/>
    </source>
</evidence>
<keyword evidence="2" id="KW-1185">Reference proteome</keyword>
<sequence>MPFTPSPPVSLDSFNTAGRLAVLATDCVAFTTTWVKTYRHVRQAAESGVRVGFSETLLQYGVMFFASLCLLEITIILVAPFSSASDTVDSFVMVIPNIVISRFLINLRQVDSLETSHNTVFSSRFSVLNFRMPSRSDIIGNLGEPLADNTQLGDDE</sequence>